<protein>
    <recommendedName>
        <fullName evidence="1">Protein kinase domain-containing protein</fullName>
    </recommendedName>
</protein>
<reference evidence="2 3" key="1">
    <citation type="journal article" date="2017" name="Mol. Biol. Evol.">
        <title>The 4-celled Tetrabaena socialis nuclear genome reveals the essential components for genetic control of cell number at the origin of multicellularity in the volvocine lineage.</title>
        <authorList>
            <person name="Featherston J."/>
            <person name="Arakaki Y."/>
            <person name="Hanschen E.R."/>
            <person name="Ferris P.J."/>
            <person name="Michod R.E."/>
            <person name="Olson B.J.S.C."/>
            <person name="Nozaki H."/>
            <person name="Durand P.M."/>
        </authorList>
    </citation>
    <scope>NUCLEOTIDE SEQUENCE [LARGE SCALE GENOMIC DNA]</scope>
    <source>
        <strain evidence="2 3">NIES-571</strain>
    </source>
</reference>
<proteinExistence type="predicted"/>
<dbReference type="GO" id="GO:0004672">
    <property type="term" value="F:protein kinase activity"/>
    <property type="evidence" value="ECO:0007669"/>
    <property type="project" value="InterPro"/>
</dbReference>
<dbReference type="GO" id="GO:0005524">
    <property type="term" value="F:ATP binding"/>
    <property type="evidence" value="ECO:0007669"/>
    <property type="project" value="InterPro"/>
</dbReference>
<evidence type="ECO:0000313" key="2">
    <source>
        <dbReference type="EMBL" id="PNH06184.1"/>
    </source>
</evidence>
<dbReference type="InterPro" id="IPR011009">
    <property type="entry name" value="Kinase-like_dom_sf"/>
</dbReference>
<comment type="caution">
    <text evidence="2">The sequence shown here is derived from an EMBL/GenBank/DDBJ whole genome shotgun (WGS) entry which is preliminary data.</text>
</comment>
<dbReference type="InterPro" id="IPR000719">
    <property type="entry name" value="Prot_kinase_dom"/>
</dbReference>
<dbReference type="SUPFAM" id="SSF56112">
    <property type="entry name" value="Protein kinase-like (PK-like)"/>
    <property type="match status" value="1"/>
</dbReference>
<evidence type="ECO:0000313" key="3">
    <source>
        <dbReference type="Proteomes" id="UP000236333"/>
    </source>
</evidence>
<dbReference type="EMBL" id="PGGS01000252">
    <property type="protein sequence ID" value="PNH06184.1"/>
    <property type="molecule type" value="Genomic_DNA"/>
</dbReference>
<dbReference type="InterPro" id="IPR001245">
    <property type="entry name" value="Ser-Thr/Tyr_kinase_cat_dom"/>
</dbReference>
<dbReference type="Proteomes" id="UP000236333">
    <property type="component" value="Unassembled WGS sequence"/>
</dbReference>
<dbReference type="Gene3D" id="1.10.510.10">
    <property type="entry name" value="Transferase(Phosphotransferase) domain 1"/>
    <property type="match status" value="1"/>
</dbReference>
<accession>A0A2J8A0Z6</accession>
<evidence type="ECO:0000259" key="1">
    <source>
        <dbReference type="PROSITE" id="PS50011"/>
    </source>
</evidence>
<name>A0A2J8A0Z6_9CHLO</name>
<dbReference type="PROSITE" id="PS50011">
    <property type="entry name" value="PROTEIN_KINASE_DOM"/>
    <property type="match status" value="1"/>
</dbReference>
<dbReference type="Pfam" id="PF07714">
    <property type="entry name" value="PK_Tyr_Ser-Thr"/>
    <property type="match status" value="1"/>
</dbReference>
<feature type="domain" description="Protein kinase" evidence="1">
    <location>
        <begin position="24"/>
        <end position="157"/>
    </location>
</feature>
<sequence length="157" mass="17326">MMGQAGEVGKDEEELLAAAHKADIRSVKVLGEGAFGIVDLVRVVTPSGQQLLCVRKKLLKASETNNNDPAKEVEALEAVRESAFLTQLWSSVVGLYDYTLLLEYCPYGTLEGLLKEVSISRSATGNACLDFMMLAVLRSERRAGLSERRLPQWPLWQ</sequence>
<organism evidence="2 3">
    <name type="scientific">Tetrabaena socialis</name>
    <dbReference type="NCBI Taxonomy" id="47790"/>
    <lineage>
        <taxon>Eukaryota</taxon>
        <taxon>Viridiplantae</taxon>
        <taxon>Chlorophyta</taxon>
        <taxon>core chlorophytes</taxon>
        <taxon>Chlorophyceae</taxon>
        <taxon>CS clade</taxon>
        <taxon>Chlamydomonadales</taxon>
        <taxon>Tetrabaenaceae</taxon>
        <taxon>Tetrabaena</taxon>
    </lineage>
</organism>
<keyword evidence="3" id="KW-1185">Reference proteome</keyword>
<dbReference type="AlphaFoldDB" id="A0A2J8A0Z6"/>
<gene>
    <name evidence="2" type="ORF">TSOC_007451</name>
</gene>
<dbReference type="OrthoDB" id="524546at2759"/>